<dbReference type="PANTHER" id="PTHR21013:SF10">
    <property type="entry name" value="ATP SYNTHASE MITOCHONDRIAL F1 COMPLEX ASSEMBLY FACTOR 2"/>
    <property type="match status" value="1"/>
</dbReference>
<dbReference type="Proteomes" id="UP000483820">
    <property type="component" value="Chromosome IV"/>
</dbReference>
<evidence type="ECO:0000313" key="7">
    <source>
        <dbReference type="EMBL" id="KAF1755512.1"/>
    </source>
</evidence>
<evidence type="ECO:0000256" key="3">
    <source>
        <dbReference type="ARBA" id="ARBA00022946"/>
    </source>
</evidence>
<evidence type="ECO:0000256" key="2">
    <source>
        <dbReference type="ARBA" id="ARBA00008231"/>
    </source>
</evidence>
<comment type="similarity">
    <text evidence="2">Belongs to the ATP12 family.</text>
</comment>
<dbReference type="EMBL" id="WUAV01000004">
    <property type="protein sequence ID" value="KAF1755512.1"/>
    <property type="molecule type" value="Genomic_DNA"/>
</dbReference>
<feature type="region of interest" description="Disordered" evidence="6">
    <location>
        <begin position="261"/>
        <end position="312"/>
    </location>
</feature>
<dbReference type="InterPro" id="IPR011419">
    <property type="entry name" value="ATP12_ATP_synth-F1-assembly"/>
</dbReference>
<dbReference type="Gene3D" id="3.30.2180.10">
    <property type="entry name" value="ATP12-like"/>
    <property type="match status" value="1"/>
</dbReference>
<keyword evidence="5" id="KW-0143">Chaperone</keyword>
<dbReference type="GeneID" id="9818929"/>
<organism evidence="7 8">
    <name type="scientific">Caenorhabditis remanei</name>
    <name type="common">Caenorhabditis vulgaris</name>
    <dbReference type="NCBI Taxonomy" id="31234"/>
    <lineage>
        <taxon>Eukaryota</taxon>
        <taxon>Metazoa</taxon>
        <taxon>Ecdysozoa</taxon>
        <taxon>Nematoda</taxon>
        <taxon>Chromadorea</taxon>
        <taxon>Rhabditida</taxon>
        <taxon>Rhabditina</taxon>
        <taxon>Rhabditomorpha</taxon>
        <taxon>Rhabditoidea</taxon>
        <taxon>Rhabditidae</taxon>
        <taxon>Peloderinae</taxon>
        <taxon>Caenorhabditis</taxon>
    </lineage>
</organism>
<dbReference type="GO" id="GO:0033615">
    <property type="term" value="P:mitochondrial proton-transporting ATP synthase complex assembly"/>
    <property type="evidence" value="ECO:0007669"/>
    <property type="project" value="TreeGrafter"/>
</dbReference>
<feature type="region of interest" description="Disordered" evidence="6">
    <location>
        <begin position="344"/>
        <end position="396"/>
    </location>
</feature>
<dbReference type="AlphaFoldDB" id="A0A6A5GLY4"/>
<name>A0A6A5GLY4_CAERE</name>
<dbReference type="Gene3D" id="1.10.3580.10">
    <property type="entry name" value="ATP12 ATPase"/>
    <property type="match status" value="1"/>
</dbReference>
<gene>
    <name evidence="7" type="ORF">GCK72_011962</name>
</gene>
<evidence type="ECO:0000313" key="8">
    <source>
        <dbReference type="Proteomes" id="UP000483820"/>
    </source>
</evidence>
<feature type="compositionally biased region" description="Low complexity" evidence="6">
    <location>
        <begin position="372"/>
        <end position="386"/>
    </location>
</feature>
<evidence type="ECO:0000256" key="6">
    <source>
        <dbReference type="SAM" id="MobiDB-lite"/>
    </source>
</evidence>
<feature type="compositionally biased region" description="Polar residues" evidence="6">
    <location>
        <begin position="346"/>
        <end position="355"/>
    </location>
</feature>
<dbReference type="InterPro" id="IPR023335">
    <property type="entry name" value="ATP12_ortho_dom_sf"/>
</dbReference>
<reference evidence="7 8" key="1">
    <citation type="submission" date="2019-12" db="EMBL/GenBank/DDBJ databases">
        <title>Chromosome-level assembly of the Caenorhabditis remanei genome.</title>
        <authorList>
            <person name="Teterina A.A."/>
            <person name="Willis J.H."/>
            <person name="Phillips P.C."/>
        </authorList>
    </citation>
    <scope>NUCLEOTIDE SEQUENCE [LARGE SCALE GENOMIC DNA]</scope>
    <source>
        <strain evidence="7 8">PX506</strain>
        <tissue evidence="7">Whole organism</tissue>
    </source>
</reference>
<dbReference type="SUPFAM" id="SSF160909">
    <property type="entry name" value="ATP12-like"/>
    <property type="match status" value="1"/>
</dbReference>
<dbReference type="GO" id="GO:0005739">
    <property type="term" value="C:mitochondrion"/>
    <property type="evidence" value="ECO:0007669"/>
    <property type="project" value="UniProtKB-SubCell"/>
</dbReference>
<dbReference type="KEGG" id="crq:GCK72_011962"/>
<evidence type="ECO:0000256" key="5">
    <source>
        <dbReference type="ARBA" id="ARBA00023186"/>
    </source>
</evidence>
<feature type="compositionally biased region" description="Basic and acidic residues" evidence="6">
    <location>
        <begin position="261"/>
        <end position="274"/>
    </location>
</feature>
<dbReference type="CTD" id="9818929"/>
<keyword evidence="4" id="KW-0496">Mitochondrion</keyword>
<feature type="compositionally biased region" description="Basic and acidic residues" evidence="6">
    <location>
        <begin position="281"/>
        <end position="294"/>
    </location>
</feature>
<dbReference type="PANTHER" id="PTHR21013">
    <property type="entry name" value="ATP SYNTHASE MITOCHONDRIAL F1 COMPLEX ASSEMBLY FACTOR 2/ATP12 PROTEIN, MITOCHONDRIAL PRECURSOR"/>
    <property type="match status" value="1"/>
</dbReference>
<accession>A0A6A5GLY4</accession>
<proteinExistence type="inferred from homology"/>
<keyword evidence="3" id="KW-0809">Transit peptide</keyword>
<comment type="subcellular location">
    <subcellularLocation>
        <location evidence="1">Mitochondrion</location>
    </subcellularLocation>
</comment>
<dbReference type="RefSeq" id="XP_003103576.2">
    <property type="nucleotide sequence ID" value="XM_003103528.2"/>
</dbReference>
<comment type="caution">
    <text evidence="7">The sequence shown here is derived from an EMBL/GenBank/DDBJ whole genome shotgun (WGS) entry which is preliminary data.</text>
</comment>
<evidence type="ECO:0000256" key="4">
    <source>
        <dbReference type="ARBA" id="ARBA00023128"/>
    </source>
</evidence>
<evidence type="ECO:0000256" key="1">
    <source>
        <dbReference type="ARBA" id="ARBA00004173"/>
    </source>
</evidence>
<evidence type="ECO:0008006" key="9">
    <source>
        <dbReference type="Google" id="ProtNLM"/>
    </source>
</evidence>
<dbReference type="InterPro" id="IPR042272">
    <property type="entry name" value="ATP12_ATP_synth-F1-assembly_N"/>
</dbReference>
<dbReference type="Pfam" id="PF07542">
    <property type="entry name" value="ATP12"/>
    <property type="match status" value="1"/>
</dbReference>
<sequence length="528" mass="58843">MASKIIRRFAQNQAASASALSKPKKFYKEVSVANEIDEKTGNSIHKVLLDHRVLKTQGGQVLKLNSYPLALAIAEEWSSQAEFLQLGQMRLTGLAFTAQDNPLEQTADTISQKILDYVDGDTVLFFNTESSKLHRYQEEKWAPLIKNLNSDLGTQVRCSESILDCDVASQTDKDKIDRWIRQHNFPALVGLQYATESVKSFIIAYNAIRHHIDAETAVDAATLEQRTQAETWGNVEWAHGLEREELMTRLSAACRHRSLCDRMSSQERREAAKSDRKRKIDKSTGSDDSHDEMPSKVILQSKKAKNEKTMNTNDDDDEIIVVAEVQGKGIVEEPDLIMSDEELCDSDQQTTQKSSEQLREVVKEEEPEETAESAPVTAPVTAPVPASGLGPEQESEEVDMKPDISSSTDNQFPTVPQVFPQGPLDVTAMMANMFDTMQKRTSDVINAINNKPSTSAPPPKKKKVMTSTTRFLQFINVYIGSLNCEDLNDLRKNIDKKIETIAIGAEEESVPIDMLRLAIQAAVAILTT</sequence>
<protein>
    <recommendedName>
        <fullName evidence="9">ATP synthase mitochondrial F1 complex assembly factor 2</fullName>
    </recommendedName>
</protein>